<dbReference type="EMBL" id="JBHUHR010000015">
    <property type="protein sequence ID" value="MFD2034428.1"/>
    <property type="molecule type" value="Genomic_DNA"/>
</dbReference>
<evidence type="ECO:0008006" key="3">
    <source>
        <dbReference type="Google" id="ProtNLM"/>
    </source>
</evidence>
<evidence type="ECO:0000313" key="2">
    <source>
        <dbReference type="Proteomes" id="UP001597361"/>
    </source>
</evidence>
<reference evidence="2" key="1">
    <citation type="journal article" date="2019" name="Int. J. Syst. Evol. Microbiol.">
        <title>The Global Catalogue of Microorganisms (GCM) 10K type strain sequencing project: providing services to taxonomists for standard genome sequencing and annotation.</title>
        <authorList>
            <consortium name="The Broad Institute Genomics Platform"/>
            <consortium name="The Broad Institute Genome Sequencing Center for Infectious Disease"/>
            <person name="Wu L."/>
            <person name="Ma J."/>
        </authorList>
    </citation>
    <scope>NUCLEOTIDE SEQUENCE [LARGE SCALE GENOMIC DNA]</scope>
    <source>
        <strain evidence="2">CGMCC 1.15180</strain>
    </source>
</reference>
<protein>
    <recommendedName>
        <fullName evidence="3">Lipocalin-like domain-containing protein</fullName>
    </recommendedName>
</protein>
<gene>
    <name evidence="1" type="ORF">ACFSKL_06475</name>
</gene>
<name>A0ABW4VI99_9BACT</name>
<dbReference type="RefSeq" id="WP_376884555.1">
    <property type="nucleotide sequence ID" value="NZ_JBHUHR010000015.1"/>
</dbReference>
<sequence length="135" mass="14904">MKAIKLFTILGLICSLVGCGLMDGLNEQSLSGYYEGTFERFVDGNSAGVADVSINFEGFNFNGLSEEPRYPVICAGNYSIKRKTISFSNTCIFTADFDWTLILSGDWRIEEAGENLTLSKSGGKVVDRYRLTKVE</sequence>
<evidence type="ECO:0000313" key="1">
    <source>
        <dbReference type="EMBL" id="MFD2034428.1"/>
    </source>
</evidence>
<accession>A0ABW4VI99</accession>
<proteinExistence type="predicted"/>
<keyword evidence="2" id="KW-1185">Reference proteome</keyword>
<dbReference type="PROSITE" id="PS51257">
    <property type="entry name" value="PROKAR_LIPOPROTEIN"/>
    <property type="match status" value="1"/>
</dbReference>
<dbReference type="Proteomes" id="UP001597361">
    <property type="component" value="Unassembled WGS sequence"/>
</dbReference>
<comment type="caution">
    <text evidence="1">The sequence shown here is derived from an EMBL/GenBank/DDBJ whole genome shotgun (WGS) entry which is preliminary data.</text>
</comment>
<organism evidence="1 2">
    <name type="scientific">Belliella marina</name>
    <dbReference type="NCBI Taxonomy" id="1644146"/>
    <lineage>
        <taxon>Bacteria</taxon>
        <taxon>Pseudomonadati</taxon>
        <taxon>Bacteroidota</taxon>
        <taxon>Cytophagia</taxon>
        <taxon>Cytophagales</taxon>
        <taxon>Cyclobacteriaceae</taxon>
        <taxon>Belliella</taxon>
    </lineage>
</organism>